<organism evidence="1 2">
    <name type="scientific">Zalaria obscura</name>
    <dbReference type="NCBI Taxonomy" id="2024903"/>
    <lineage>
        <taxon>Eukaryota</taxon>
        <taxon>Fungi</taxon>
        <taxon>Dikarya</taxon>
        <taxon>Ascomycota</taxon>
        <taxon>Pezizomycotina</taxon>
        <taxon>Dothideomycetes</taxon>
        <taxon>Dothideomycetidae</taxon>
        <taxon>Dothideales</taxon>
        <taxon>Zalariaceae</taxon>
        <taxon>Zalaria</taxon>
    </lineage>
</organism>
<dbReference type="Proteomes" id="UP001320706">
    <property type="component" value="Unassembled WGS sequence"/>
</dbReference>
<keyword evidence="2" id="KW-1185">Reference proteome</keyword>
<protein>
    <submittedName>
        <fullName evidence="1">Uncharacterized protein</fullName>
    </submittedName>
</protein>
<comment type="caution">
    <text evidence="1">The sequence shown here is derived from an EMBL/GenBank/DDBJ whole genome shotgun (WGS) entry which is preliminary data.</text>
</comment>
<accession>A0ACC3SGL7</accession>
<dbReference type="EMBL" id="JAMKPW020000011">
    <property type="protein sequence ID" value="KAK8213393.1"/>
    <property type="molecule type" value="Genomic_DNA"/>
</dbReference>
<reference evidence="1" key="1">
    <citation type="submission" date="2024-02" db="EMBL/GenBank/DDBJ databases">
        <title>Metagenome Assembled Genome of Zalaria obscura JY119.</title>
        <authorList>
            <person name="Vighnesh L."/>
            <person name="Jagadeeshwari U."/>
            <person name="Venkata Ramana C."/>
            <person name="Sasikala C."/>
        </authorList>
    </citation>
    <scope>NUCLEOTIDE SEQUENCE</scope>
    <source>
        <strain evidence="1">JY119</strain>
    </source>
</reference>
<evidence type="ECO:0000313" key="1">
    <source>
        <dbReference type="EMBL" id="KAK8213393.1"/>
    </source>
</evidence>
<evidence type="ECO:0000313" key="2">
    <source>
        <dbReference type="Proteomes" id="UP001320706"/>
    </source>
</evidence>
<sequence length="222" mass="23694">MAASQSPVQDIINTATPSKLQATPNKKLEALQARHAALEATLTGLLTQHASLVAAAVPEAAADPTLTAEERTSKALDNAKTVTKRHITLLHEYNEIKDVAQGLMGLIAEQRGARIIEATPLRQTDKSPHIHPSAYKGRYIVPSIIDNTNIHSKDMAVYSVLSAIAFLLGIGRPFGANCTSRDDGLRKSSIARALAGRAQEQANTVPAKALMGANIVPRKGKR</sequence>
<proteinExistence type="predicted"/>
<gene>
    <name evidence="1" type="ORF">M8818_002692</name>
</gene>
<name>A0ACC3SGL7_9PEZI</name>